<dbReference type="Pfam" id="PF08486">
    <property type="entry name" value="SpoIID"/>
    <property type="match status" value="1"/>
</dbReference>
<keyword evidence="3" id="KW-1185">Reference proteome</keyword>
<dbReference type="PANTHER" id="PTHR30032:SF4">
    <property type="entry name" value="AMIDASE ENHANCER"/>
    <property type="match status" value="1"/>
</dbReference>
<dbReference type="PANTHER" id="PTHR30032">
    <property type="entry name" value="N-ACETYLMURAMOYL-L-ALANINE AMIDASE-RELATED"/>
    <property type="match status" value="1"/>
</dbReference>
<dbReference type="EMBL" id="VBTY01000179">
    <property type="protein sequence ID" value="MDG3496387.1"/>
    <property type="molecule type" value="Genomic_DNA"/>
</dbReference>
<evidence type="ECO:0000259" key="1">
    <source>
        <dbReference type="Pfam" id="PF08486"/>
    </source>
</evidence>
<protein>
    <submittedName>
        <fullName evidence="2">SpoIID/LytB domain-containing protein</fullName>
    </submittedName>
</protein>
<dbReference type="AlphaFoldDB" id="A0A9X4MC68"/>
<dbReference type="InterPro" id="IPR013486">
    <property type="entry name" value="SpoIID/LytB"/>
</dbReference>
<reference evidence="2" key="1">
    <citation type="submission" date="2019-05" db="EMBL/GenBank/DDBJ databases">
        <title>Whole genome sequencing of Pseudanabaena catenata USMAC16.</title>
        <authorList>
            <person name="Khan Z."/>
            <person name="Omar W.M."/>
            <person name="Convey P."/>
            <person name="Merican F."/>
            <person name="Najimudin N."/>
        </authorList>
    </citation>
    <scope>NUCLEOTIDE SEQUENCE</scope>
    <source>
        <strain evidence="2">USMAC16</strain>
    </source>
</reference>
<gene>
    <name evidence="2" type="ORF">FEV09_17760</name>
</gene>
<feature type="domain" description="Sporulation stage II protein D amidase enhancer LytB N-terminal" evidence="1">
    <location>
        <begin position="229"/>
        <end position="318"/>
    </location>
</feature>
<proteinExistence type="predicted"/>
<dbReference type="Proteomes" id="UP001152872">
    <property type="component" value="Unassembled WGS sequence"/>
</dbReference>
<comment type="caution">
    <text evidence="2">The sequence shown here is derived from an EMBL/GenBank/DDBJ whole genome shotgun (WGS) entry which is preliminary data.</text>
</comment>
<dbReference type="InterPro" id="IPR013693">
    <property type="entry name" value="SpoIID/LytB_N"/>
</dbReference>
<organism evidence="2 3">
    <name type="scientific">Pseudanabaena catenata USMAC16</name>
    <dbReference type="NCBI Taxonomy" id="1855837"/>
    <lineage>
        <taxon>Bacteria</taxon>
        <taxon>Bacillati</taxon>
        <taxon>Cyanobacteriota</taxon>
        <taxon>Cyanophyceae</taxon>
        <taxon>Pseudanabaenales</taxon>
        <taxon>Pseudanabaenaceae</taxon>
        <taxon>Pseudanabaena</taxon>
    </lineage>
</organism>
<dbReference type="GO" id="GO:0030288">
    <property type="term" value="C:outer membrane-bounded periplasmic space"/>
    <property type="evidence" value="ECO:0007669"/>
    <property type="project" value="TreeGrafter"/>
</dbReference>
<evidence type="ECO:0000313" key="3">
    <source>
        <dbReference type="Proteomes" id="UP001152872"/>
    </source>
</evidence>
<sequence length="533" mass="60304">MLKTLGIIRQTVIVTLCSFTLTAGELVQAQSESDPILKIGIVQRFGERPQDRLTIKAPSGSTLTLSFPSADGKSTQTIKSDRLVIEVASQQLTQPILDEKLVLSNHRSFENATASAFHWNQKGLQTEIAQPRRWQVWAKRDLYDSMLLRYLAFYTLRSQGNFTVQLDRRILPQKEIASFIVGDFRYNRDRIDISSSSGLVEVSYQKENKAEISNRPYAGTLRLQPNAHQSFTLINNVPLETYVRGVVPHEIGYNAPYAAVQAQAILARTYALASLQRFKADDYQLCADTQCQVYRGLENTTEVADRAVADTRSLVLTYNNRVIDALYSSTTGGITANYNDLWDGTARPYLQSVLDLPNRPENQRSADISDDKNLKAFLDRQEGFNEVGWRTLRWSKSGSLEELQISLKKFLRFSGDNITTFNVIKQLRVSKRSPSGRVLEMEVTTDNGKITVKKDEIIDAFDPPDSTFFRLEPIYQNNVLTGYRFIGGGLGHGVGMSQTGSYNLARLGWSSDRILNFYYTNTQLQKLRPEHYQ</sequence>
<name>A0A9X4MC68_9CYAN</name>
<dbReference type="InterPro" id="IPR051922">
    <property type="entry name" value="Bact_Sporulation_Assoc"/>
</dbReference>
<evidence type="ECO:0000313" key="2">
    <source>
        <dbReference type="EMBL" id="MDG3496387.1"/>
    </source>
</evidence>
<dbReference type="GO" id="GO:0030435">
    <property type="term" value="P:sporulation resulting in formation of a cellular spore"/>
    <property type="evidence" value="ECO:0007669"/>
    <property type="project" value="InterPro"/>
</dbReference>
<accession>A0A9X4MC68</accession>
<dbReference type="RefSeq" id="WP_009628564.1">
    <property type="nucleotide sequence ID" value="NZ_VBTY01000179.1"/>
</dbReference>
<dbReference type="NCBIfam" id="TIGR02669">
    <property type="entry name" value="SpoIID_LytB"/>
    <property type="match status" value="1"/>
</dbReference>